<dbReference type="Pfam" id="PF13472">
    <property type="entry name" value="Lipase_GDSL_2"/>
    <property type="match status" value="1"/>
</dbReference>
<dbReference type="Gene3D" id="3.40.50.1110">
    <property type="entry name" value="SGNH hydrolase"/>
    <property type="match status" value="1"/>
</dbReference>
<dbReference type="InterPro" id="IPR051532">
    <property type="entry name" value="Ester_Hydrolysis_Enzymes"/>
</dbReference>
<keyword evidence="1" id="KW-0732">Signal</keyword>
<comment type="caution">
    <text evidence="3">The sequence shown here is derived from an EMBL/GenBank/DDBJ whole genome shotgun (WGS) entry which is preliminary data.</text>
</comment>
<dbReference type="Gene3D" id="3.40.390.10">
    <property type="entry name" value="Collagenase (Catalytic Domain)"/>
    <property type="match status" value="1"/>
</dbReference>
<evidence type="ECO:0000313" key="4">
    <source>
        <dbReference type="Proteomes" id="UP001056436"/>
    </source>
</evidence>
<dbReference type="SUPFAM" id="SSF69318">
    <property type="entry name" value="Integrin alpha N-terminal domain"/>
    <property type="match status" value="1"/>
</dbReference>
<keyword evidence="4" id="KW-1185">Reference proteome</keyword>
<dbReference type="Proteomes" id="UP001056436">
    <property type="component" value="Unassembled WGS sequence"/>
</dbReference>
<dbReference type="InterPro" id="IPR013517">
    <property type="entry name" value="FG-GAP"/>
</dbReference>
<gene>
    <name evidence="3" type="ORF">CABS02_03715</name>
</gene>
<dbReference type="SUPFAM" id="SSF52266">
    <property type="entry name" value="SGNH hydrolase"/>
    <property type="match status" value="1"/>
</dbReference>
<dbReference type="PANTHER" id="PTHR30383">
    <property type="entry name" value="THIOESTERASE 1/PROTEASE 1/LYSOPHOSPHOLIPASE L1"/>
    <property type="match status" value="1"/>
</dbReference>
<dbReference type="EMBL" id="SDAQ01000014">
    <property type="protein sequence ID" value="KAI3556006.1"/>
    <property type="molecule type" value="Genomic_DNA"/>
</dbReference>
<dbReference type="GO" id="GO:0008237">
    <property type="term" value="F:metallopeptidase activity"/>
    <property type="evidence" value="ECO:0007669"/>
    <property type="project" value="InterPro"/>
</dbReference>
<evidence type="ECO:0000256" key="1">
    <source>
        <dbReference type="ARBA" id="ARBA00022729"/>
    </source>
</evidence>
<dbReference type="GO" id="GO:0004622">
    <property type="term" value="F:phosphatidylcholine lysophospholipase activity"/>
    <property type="evidence" value="ECO:0007669"/>
    <property type="project" value="TreeGrafter"/>
</dbReference>
<dbReference type="PANTHER" id="PTHR30383:SF31">
    <property type="entry name" value="SGNH HYDROLASE-TYPE ESTERASE DOMAIN-CONTAINING PROTEIN-RELATED"/>
    <property type="match status" value="1"/>
</dbReference>
<feature type="domain" description="SGNH hydrolase-type esterase" evidence="2">
    <location>
        <begin position="167"/>
        <end position="344"/>
    </location>
</feature>
<dbReference type="OrthoDB" id="3915838at2759"/>
<dbReference type="InterPro" id="IPR036514">
    <property type="entry name" value="SGNH_hydro_sf"/>
</dbReference>
<protein>
    <recommendedName>
        <fullName evidence="2">SGNH hydrolase-type esterase domain-containing protein</fullName>
    </recommendedName>
</protein>
<dbReference type="Pfam" id="PF13517">
    <property type="entry name" value="FG-GAP_3"/>
    <property type="match status" value="2"/>
</dbReference>
<organism evidence="3 4">
    <name type="scientific">Colletotrichum abscissum</name>
    <dbReference type="NCBI Taxonomy" id="1671311"/>
    <lineage>
        <taxon>Eukaryota</taxon>
        <taxon>Fungi</taxon>
        <taxon>Dikarya</taxon>
        <taxon>Ascomycota</taxon>
        <taxon>Pezizomycotina</taxon>
        <taxon>Sordariomycetes</taxon>
        <taxon>Hypocreomycetidae</taxon>
        <taxon>Glomerellales</taxon>
        <taxon>Glomerellaceae</taxon>
        <taxon>Colletotrichum</taxon>
        <taxon>Colletotrichum acutatum species complex</taxon>
    </lineage>
</organism>
<evidence type="ECO:0000259" key="2">
    <source>
        <dbReference type="Pfam" id="PF13472"/>
    </source>
</evidence>
<dbReference type="InterPro" id="IPR028994">
    <property type="entry name" value="Integrin_alpha_N"/>
</dbReference>
<sequence length="1289" mass="142999">MEVVTVTSPETTIEVIETATSAAPAATSAAPSPVPCYNYDWKSYGWCCPGPDSPCQNDLGTCYFDGTGATNFSPDRELAMYKMDTTPLSSNLGNGCFTPPTCLVAADSWSPPDGPSLYENGSYATDVLMLAGNETWTNYPDNEGSSGNSTHTFKKRAEDFYLRILPLGASITRGVFSSDNNGYRKALREQLRFEGWKVNMVGSKQDGTMADNDNEGHPGPWVHQVNEKFRLSSNQKPNLVLVNAGTGNDCENRQDPETTIKNMRTMIDEIFKTLPDTTVILSSLVKSGKDDGIKACAAAVSQGYRNLVYTTYRGYRISYANIHKAISLNQIGYGTHPTDEGYRLFASVWVAAINRIAKKIKPPPNVETVNDAEVTKTTKCQKIPGTARRVQTQRGSGHDDGNYVHDRVERGIIESGKIIKYTRTSAPGSPTDDMFFANIVKGDPNSPRSASLDDLVYATIDESQELTWMYRRNLGAGGSFGPTVEFKTDLNCGVDDTYAFGDFNNDGLDDFFCIKPGAAIIGQSDRTQREVRMADIDGDGRVDFCLVSDDDVKCSRNGGKGDEHFWQGFQTASGIRETVFNARSGPLSGVELADLNGDYRADFLYVGDKGNVDTYINQRGSGKGIVPDWRKAGVTHPGQAAMGVRGNIKFGRIYGSGRLDYIYMKEEEEWFDMIVFENKGSGGTRRKGDGNFYCDMRGTSADDLVWIYYDGRVDEINTNIHSPPNWGHDTSITLTVPGPRTGIHFADWTGNGRCDVLVQNKATGTLTLYENNYDAGAKALTFSNRGVVTEGWGVGIFDRGMRLADIDGDGRADPICIEISGRMTAWLNRQSGLLDAGQIKFAESWDRANIRFADVENSGRADIIWMNKYTGASTAFKNNGYQSGGAAGGSSFSWTNRGVLYSGVDRGECLHFANLGGLGRADLIEVDPATNTAYTNFNECNGSGGDDGAVSNPGLPSYSTNDPLILWDYAPVYAQDSNPPYPPLKNDDESDIAIENLRETRLFGFYQCDTETFSNIKNGWRDFNRLSLMDRLSSNIDWNSQGINEFFGQGDQKTLSDDKKRQIQNIFYYTSQMWTHWWTDWGPPKYIDSWQYLWIEVSCSLGDGSGDPKNYCGDKENPSEGGPAALITWKWHENRYTRALVCRKYTTLGKDLDDLTRYMNTEKTAEDRLNLANWEHARGGYWLHEATHMDYFMNTPSSGSGPVVRDLLVNYSDGRGENKAYGIDNAKKLANYDRHFTPGEYTQQNSDNYRFYAMSKWVEANSVERTYPYKPSVNPFAMPVFPPKVPDEG</sequence>
<proteinExistence type="predicted"/>
<accession>A0A9P9XLW0</accession>
<evidence type="ECO:0000313" key="3">
    <source>
        <dbReference type="EMBL" id="KAI3556006.1"/>
    </source>
</evidence>
<dbReference type="InterPro" id="IPR024079">
    <property type="entry name" value="MetalloPept_cat_dom_sf"/>
</dbReference>
<dbReference type="InterPro" id="IPR013830">
    <property type="entry name" value="SGNH_hydro"/>
</dbReference>
<reference evidence="3" key="1">
    <citation type="submission" date="2019-01" db="EMBL/GenBank/DDBJ databases">
        <title>Colletotrichum abscissum LGMF1257.</title>
        <authorList>
            <person name="Baroncelli R."/>
        </authorList>
    </citation>
    <scope>NUCLEOTIDE SEQUENCE</scope>
    <source>
        <strain evidence="3">Ca142</strain>
    </source>
</reference>
<name>A0A9P9XLW0_9PEZI</name>